<dbReference type="EMBL" id="CP073100">
    <property type="protein sequence ID" value="QUE50334.1"/>
    <property type="molecule type" value="Genomic_DNA"/>
</dbReference>
<organism evidence="1 2">
    <name type="scientific">Luteolibacter ambystomatis</name>
    <dbReference type="NCBI Taxonomy" id="2824561"/>
    <lineage>
        <taxon>Bacteria</taxon>
        <taxon>Pseudomonadati</taxon>
        <taxon>Verrucomicrobiota</taxon>
        <taxon>Verrucomicrobiia</taxon>
        <taxon>Verrucomicrobiales</taxon>
        <taxon>Verrucomicrobiaceae</taxon>
        <taxon>Luteolibacter</taxon>
    </lineage>
</organism>
<protein>
    <submittedName>
        <fullName evidence="1">DUF2017 family protein</fullName>
    </submittedName>
</protein>
<sequence length="152" mass="16927">MMVGPTLKGGLRIDAEDFQDWIILRYILADAEPAGLAQRLAGTAGAEAEDWEELVMPDLRETFEGQVGEVGRAIELAAKASAGGPGQVFIEKEDAEAWFGALNQARLALHSRYDFSEDEPDMSGMSNARRAAFFRYQFYTEIQILLLKRVLR</sequence>
<dbReference type="AlphaFoldDB" id="A0A975G759"/>
<evidence type="ECO:0000313" key="2">
    <source>
        <dbReference type="Proteomes" id="UP000676169"/>
    </source>
</evidence>
<dbReference type="InterPro" id="IPR018561">
    <property type="entry name" value="AosR"/>
</dbReference>
<dbReference type="Proteomes" id="UP000676169">
    <property type="component" value="Chromosome"/>
</dbReference>
<evidence type="ECO:0000313" key="1">
    <source>
        <dbReference type="EMBL" id="QUE50334.1"/>
    </source>
</evidence>
<name>A0A975G759_9BACT</name>
<reference evidence="1" key="1">
    <citation type="submission" date="2021-04" db="EMBL/GenBank/DDBJ databases">
        <title>Luteolibacter sp. 32A isolated from the skin of an Anderson's salamander (Ambystoma andersonii).</title>
        <authorList>
            <person name="Spergser J."/>
            <person name="Busse H.-J."/>
        </authorList>
    </citation>
    <scope>NUCLEOTIDE SEQUENCE</scope>
    <source>
        <strain evidence="1">32A</strain>
    </source>
</reference>
<proteinExistence type="predicted"/>
<gene>
    <name evidence="1" type="ORF">KBB96_15845</name>
</gene>
<dbReference type="RefSeq" id="WP_211630474.1">
    <property type="nucleotide sequence ID" value="NZ_CP073100.1"/>
</dbReference>
<keyword evidence="2" id="KW-1185">Reference proteome</keyword>
<accession>A0A975G759</accession>
<dbReference type="KEGG" id="lamb:KBB96_15845"/>
<dbReference type="Pfam" id="PF09438">
    <property type="entry name" value="DUF2017"/>
    <property type="match status" value="1"/>
</dbReference>